<proteinExistence type="predicted"/>
<name>A0A7J7J3T6_BUGNE</name>
<comment type="caution">
    <text evidence="2">The sequence shown here is derived from an EMBL/GenBank/DDBJ whole genome shotgun (WGS) entry which is preliminary data.</text>
</comment>
<sequence length="104" mass="11726">MAMNSANEAGAVKKLIFLKQPMRKDCTFYKAINPQMREPLTAGKANEQFEGLLIASLKELTSLSKKQQTDLGLSIPSPTRLKKMMKDRQRKLELGVIYAFNKPP</sequence>
<protein>
    <submittedName>
        <fullName evidence="2">Uncharacterized protein</fullName>
    </submittedName>
</protein>
<evidence type="ECO:0000313" key="2">
    <source>
        <dbReference type="EMBL" id="KAF6020316.1"/>
    </source>
</evidence>
<dbReference type="AlphaFoldDB" id="A0A7J7J3T6"/>
<dbReference type="EMBL" id="VXIV02003181">
    <property type="protein sequence ID" value="KAF6020316.1"/>
    <property type="molecule type" value="Genomic_DNA"/>
</dbReference>
<evidence type="ECO:0000256" key="1">
    <source>
        <dbReference type="SAM" id="MobiDB-lite"/>
    </source>
</evidence>
<evidence type="ECO:0000313" key="3">
    <source>
        <dbReference type="Proteomes" id="UP000593567"/>
    </source>
</evidence>
<keyword evidence="3" id="KW-1185">Reference proteome</keyword>
<dbReference type="Proteomes" id="UP000593567">
    <property type="component" value="Unassembled WGS sequence"/>
</dbReference>
<feature type="region of interest" description="Disordered" evidence="1">
    <location>
        <begin position="68"/>
        <end position="87"/>
    </location>
</feature>
<reference evidence="2" key="1">
    <citation type="submission" date="2020-06" db="EMBL/GenBank/DDBJ databases">
        <title>Draft genome of Bugula neritina, a colonial animal packing powerful symbionts and potential medicines.</title>
        <authorList>
            <person name="Rayko M."/>
        </authorList>
    </citation>
    <scope>NUCLEOTIDE SEQUENCE [LARGE SCALE GENOMIC DNA]</scope>
    <source>
        <strain evidence="2">Kwan_BN1</strain>
    </source>
</reference>
<accession>A0A7J7J3T6</accession>
<organism evidence="2 3">
    <name type="scientific">Bugula neritina</name>
    <name type="common">Brown bryozoan</name>
    <name type="synonym">Sertularia neritina</name>
    <dbReference type="NCBI Taxonomy" id="10212"/>
    <lineage>
        <taxon>Eukaryota</taxon>
        <taxon>Metazoa</taxon>
        <taxon>Spiralia</taxon>
        <taxon>Lophotrochozoa</taxon>
        <taxon>Bryozoa</taxon>
        <taxon>Gymnolaemata</taxon>
        <taxon>Cheilostomatida</taxon>
        <taxon>Flustrina</taxon>
        <taxon>Buguloidea</taxon>
        <taxon>Bugulidae</taxon>
        <taxon>Bugula</taxon>
    </lineage>
</organism>
<gene>
    <name evidence="2" type="ORF">EB796_021383</name>
</gene>